<dbReference type="Proteomes" id="UP000789342">
    <property type="component" value="Unassembled WGS sequence"/>
</dbReference>
<feature type="non-terminal residue" evidence="2">
    <location>
        <position position="1"/>
    </location>
</feature>
<comment type="caution">
    <text evidence="2">The sequence shown here is derived from an EMBL/GenBank/DDBJ whole genome shotgun (WGS) entry which is preliminary data.</text>
</comment>
<evidence type="ECO:0000256" key="1">
    <source>
        <dbReference type="SAM" id="SignalP"/>
    </source>
</evidence>
<sequence length="74" mass="8739">MRLQAVFFITLLFTTFVVSVHHEKKVDSIQCTYQKNPLKSEVCWVQSNTWNIEGYKHLCILEIRTINGKLIKKK</sequence>
<dbReference type="EMBL" id="CAJVPV010011646">
    <property type="protein sequence ID" value="CAG8663023.1"/>
    <property type="molecule type" value="Genomic_DNA"/>
</dbReference>
<organism evidence="2 3">
    <name type="scientific">Acaulospora morrowiae</name>
    <dbReference type="NCBI Taxonomy" id="94023"/>
    <lineage>
        <taxon>Eukaryota</taxon>
        <taxon>Fungi</taxon>
        <taxon>Fungi incertae sedis</taxon>
        <taxon>Mucoromycota</taxon>
        <taxon>Glomeromycotina</taxon>
        <taxon>Glomeromycetes</taxon>
        <taxon>Diversisporales</taxon>
        <taxon>Acaulosporaceae</taxon>
        <taxon>Acaulospora</taxon>
    </lineage>
</organism>
<keyword evidence="3" id="KW-1185">Reference proteome</keyword>
<evidence type="ECO:0000313" key="3">
    <source>
        <dbReference type="Proteomes" id="UP000789342"/>
    </source>
</evidence>
<feature type="chain" id="PRO_5040368335" evidence="1">
    <location>
        <begin position="20"/>
        <end position="74"/>
    </location>
</feature>
<gene>
    <name evidence="2" type="ORF">AMORRO_LOCUS10490</name>
</gene>
<keyword evidence="1" id="KW-0732">Signal</keyword>
<evidence type="ECO:0000313" key="2">
    <source>
        <dbReference type="EMBL" id="CAG8663023.1"/>
    </source>
</evidence>
<feature type="signal peptide" evidence="1">
    <location>
        <begin position="1"/>
        <end position="19"/>
    </location>
</feature>
<proteinExistence type="predicted"/>
<accession>A0A9N9E945</accession>
<name>A0A9N9E945_9GLOM</name>
<dbReference type="AlphaFoldDB" id="A0A9N9E945"/>
<reference evidence="2" key="1">
    <citation type="submission" date="2021-06" db="EMBL/GenBank/DDBJ databases">
        <authorList>
            <person name="Kallberg Y."/>
            <person name="Tangrot J."/>
            <person name="Rosling A."/>
        </authorList>
    </citation>
    <scope>NUCLEOTIDE SEQUENCE</scope>
    <source>
        <strain evidence="2">CL551</strain>
    </source>
</reference>
<protein>
    <submittedName>
        <fullName evidence="2">617_t:CDS:1</fullName>
    </submittedName>
</protein>